<dbReference type="PANTHER" id="PTHR45973">
    <property type="entry name" value="PROTEIN PHOSPHATASE 1 REGULATORY SUBUNIT SDS22-RELATED"/>
    <property type="match status" value="1"/>
</dbReference>
<dbReference type="GO" id="GO:0070840">
    <property type="term" value="F:dynein complex binding"/>
    <property type="evidence" value="ECO:0007669"/>
    <property type="project" value="UniProtKB-UniRule"/>
</dbReference>
<gene>
    <name evidence="12" type="primary">Dnaaf1</name>
    <name evidence="12" type="ORF">FREGRA_R04832</name>
</gene>
<evidence type="ECO:0000256" key="11">
    <source>
        <dbReference type="SAM" id="MobiDB-lite"/>
    </source>
</evidence>
<dbReference type="Proteomes" id="UP000563060">
    <property type="component" value="Unassembled WGS sequence"/>
</dbReference>
<evidence type="ECO:0000256" key="9">
    <source>
        <dbReference type="ARBA" id="ARBA00046066"/>
    </source>
</evidence>
<comment type="similarity">
    <text evidence="2 10">Belongs to the DNAAF1 family.</text>
</comment>
<keyword evidence="7 10" id="KW-0966">Cell projection</keyword>
<sequence>VSGTEVQLEDAEQESEEKSIENAIIQRQSKDSLNEHSTGDTFRRVQKDVKTQEKAINCMSRADQQNEQKSDGEHKSVTSSFSQRTEEKRGCVRMTKKMLQDICKQQKLYLTPYLNDTLYLHYKGFDRLENLEEYTGLKCLWLECNGLTKIENLEALTELRCLYLQLNLINKIENLEPLQKLDSLNISNNYVKTIENLSCLKVLQTLQIAHNKLQTVEDIQHLQECPSISVLDLSHNNLSDPSIITILETMPNLHVLNLMGNEVIKKIANYRKTLTVRLKLLTYLDDRPVFPKDRACAEAWAVGGLESEKAEREKWETRERKKIQDSIDALAAIRQKAEEKKRQKCMEERDASAKSGNGDATDTLEDLPREKAATEKAMLSELDECAEIEQIKLETPEKLYLDELPDLEDIDVNEFPPEEEIFIQKQEYHPKIEIISEMTNDSDSALEENNKSTFENSVEDVPTAIFSNVSKIRREHEKEHLRPLVESFFTEPANSERYLEIKDKQATPSKPLIQEVITEPKDNLLLSPVCNRPGDPSPWEEDGKITVTCPGNGSNGEVQCLAEGEGCPHEAQDDKDSEGGLD</sequence>
<dbReference type="GO" id="GO:0035082">
    <property type="term" value="P:axoneme assembly"/>
    <property type="evidence" value="ECO:0007669"/>
    <property type="project" value="TreeGrafter"/>
</dbReference>
<reference evidence="12 13" key="1">
    <citation type="submission" date="2019-09" db="EMBL/GenBank/DDBJ databases">
        <title>Bird 10,000 Genomes (B10K) Project - Family phase.</title>
        <authorList>
            <person name="Zhang G."/>
        </authorList>
    </citation>
    <scope>NUCLEOTIDE SEQUENCE [LARGE SCALE GENOMIC DNA]</scope>
    <source>
        <strain evidence="12">B10K-DU-006-09</strain>
        <tissue evidence="12">Muscle</tissue>
    </source>
</reference>
<dbReference type="Pfam" id="PF14580">
    <property type="entry name" value="LRR_9"/>
    <property type="match status" value="1"/>
</dbReference>
<organism evidence="12 13">
    <name type="scientific">Fregetta grallaria</name>
    <name type="common">White-bellied storm-petrel</name>
    <name type="synonym">Procellaria grallaria</name>
    <dbReference type="NCBI Taxonomy" id="79628"/>
    <lineage>
        <taxon>Eukaryota</taxon>
        <taxon>Metazoa</taxon>
        <taxon>Chordata</taxon>
        <taxon>Craniata</taxon>
        <taxon>Vertebrata</taxon>
        <taxon>Euteleostomi</taxon>
        <taxon>Archelosauria</taxon>
        <taxon>Archosauria</taxon>
        <taxon>Dinosauria</taxon>
        <taxon>Saurischia</taxon>
        <taxon>Theropoda</taxon>
        <taxon>Coelurosauria</taxon>
        <taxon>Aves</taxon>
        <taxon>Neognathae</taxon>
        <taxon>Neoaves</taxon>
        <taxon>Aequornithes</taxon>
        <taxon>Procellariiformes</taxon>
        <taxon>Hydrobatidae</taxon>
        <taxon>Fregetta</taxon>
    </lineage>
</organism>
<keyword evidence="13" id="KW-1185">Reference proteome</keyword>
<evidence type="ECO:0000313" key="13">
    <source>
        <dbReference type="Proteomes" id="UP000563060"/>
    </source>
</evidence>
<keyword evidence="5 10" id="KW-0677">Repeat</keyword>
<dbReference type="FunFam" id="3.80.10.10:FF:000331">
    <property type="entry name" value="Dynein assembly factor 1, axonemal homolog"/>
    <property type="match status" value="1"/>
</dbReference>
<evidence type="ECO:0000256" key="3">
    <source>
        <dbReference type="ARBA" id="ARBA00022553"/>
    </source>
</evidence>
<name>A0A7L3YQX8_FREGA</name>
<comment type="function">
    <text evidence="9 10">Cilium-specific protein required for the stability of the ciliary architecture. Plays a role in cytoplasmic preassembly of dynein arms. Involved in regulation of microtubule-based cilia and actin-based brush border microvilli.</text>
</comment>
<feature type="compositionally biased region" description="Basic and acidic residues" evidence="11">
    <location>
        <begin position="28"/>
        <end position="53"/>
    </location>
</feature>
<feature type="region of interest" description="Disordered" evidence="11">
    <location>
        <begin position="338"/>
        <end position="364"/>
    </location>
</feature>
<keyword evidence="4 10" id="KW-0433">Leucine-rich repeat</keyword>
<evidence type="ECO:0000256" key="5">
    <source>
        <dbReference type="ARBA" id="ARBA00022737"/>
    </source>
</evidence>
<comment type="subcellular location">
    <subcellularLocation>
        <location evidence="1 10">Cell projection</location>
        <location evidence="1 10">Cilium</location>
    </subcellularLocation>
</comment>
<dbReference type="PROSITE" id="PS51450">
    <property type="entry name" value="LRR"/>
    <property type="match status" value="4"/>
</dbReference>
<dbReference type="SUPFAM" id="SSF52075">
    <property type="entry name" value="Outer arm dynein light chain 1"/>
    <property type="match status" value="1"/>
</dbReference>
<dbReference type="SMART" id="SM00365">
    <property type="entry name" value="LRR_SD22"/>
    <property type="match status" value="4"/>
</dbReference>
<evidence type="ECO:0000256" key="8">
    <source>
        <dbReference type="ARBA" id="ARBA00024429"/>
    </source>
</evidence>
<evidence type="ECO:0000256" key="1">
    <source>
        <dbReference type="ARBA" id="ARBA00004138"/>
    </source>
</evidence>
<feature type="region of interest" description="Disordered" evidence="11">
    <location>
        <begin position="26"/>
        <end position="84"/>
    </location>
</feature>
<dbReference type="FunFam" id="3.80.10.10:FF:000166">
    <property type="entry name" value="Dynein assembly factor 1, axonemal"/>
    <property type="match status" value="1"/>
</dbReference>
<evidence type="ECO:0000256" key="4">
    <source>
        <dbReference type="ARBA" id="ARBA00022614"/>
    </source>
</evidence>
<dbReference type="InterPro" id="IPR001611">
    <property type="entry name" value="Leu-rich_rpt"/>
</dbReference>
<dbReference type="AlphaFoldDB" id="A0A7L3YQX8"/>
<evidence type="ECO:0000256" key="7">
    <source>
        <dbReference type="ARBA" id="ARBA00023273"/>
    </source>
</evidence>
<accession>A0A7L3YQX8</accession>
<feature type="compositionally biased region" description="Basic and acidic residues" evidence="11">
    <location>
        <begin position="64"/>
        <end position="76"/>
    </location>
</feature>
<protein>
    <recommendedName>
        <fullName evidence="8 10">Dynein axonemal assembly factor 1</fullName>
    </recommendedName>
</protein>
<comment type="caution">
    <text evidence="12">The sequence shown here is derived from an EMBL/GenBank/DDBJ whole genome shotgun (WGS) entry which is preliminary data.</text>
</comment>
<keyword evidence="6 10" id="KW-0969">Cilium</keyword>
<evidence type="ECO:0000256" key="10">
    <source>
        <dbReference type="RuleBase" id="RU364076"/>
    </source>
</evidence>
<dbReference type="GO" id="GO:0005930">
    <property type="term" value="C:axoneme"/>
    <property type="evidence" value="ECO:0007669"/>
    <property type="project" value="TreeGrafter"/>
</dbReference>
<proteinExistence type="inferred from homology"/>
<keyword evidence="3" id="KW-0597">Phosphoprotein</keyword>
<evidence type="ECO:0000313" key="12">
    <source>
        <dbReference type="EMBL" id="NXW02954.1"/>
    </source>
</evidence>
<dbReference type="Gene3D" id="3.80.10.10">
    <property type="entry name" value="Ribonuclease Inhibitor"/>
    <property type="match status" value="2"/>
</dbReference>
<dbReference type="EMBL" id="VZZT01000441">
    <property type="protein sequence ID" value="NXW02954.1"/>
    <property type="molecule type" value="Genomic_DNA"/>
</dbReference>
<dbReference type="InterPro" id="IPR032675">
    <property type="entry name" value="LRR_dom_sf"/>
</dbReference>
<dbReference type="InterPro" id="IPR050576">
    <property type="entry name" value="Cilia_flagella_integrity"/>
</dbReference>
<feature type="non-terminal residue" evidence="12">
    <location>
        <position position="582"/>
    </location>
</feature>
<feature type="compositionally biased region" description="Basic and acidic residues" evidence="11">
    <location>
        <begin position="338"/>
        <end position="352"/>
    </location>
</feature>
<evidence type="ECO:0000256" key="2">
    <source>
        <dbReference type="ARBA" id="ARBA00006453"/>
    </source>
</evidence>
<feature type="non-terminal residue" evidence="12">
    <location>
        <position position="1"/>
    </location>
</feature>
<dbReference type="PANTHER" id="PTHR45973:SF19">
    <property type="entry name" value="DYNEIN AXONEMAL ASSEMBLY FACTOR 1"/>
    <property type="match status" value="1"/>
</dbReference>
<evidence type="ECO:0000256" key="6">
    <source>
        <dbReference type="ARBA" id="ARBA00023069"/>
    </source>
</evidence>